<sequence length="62" mass="7258">MFFFNLFIFSNSKAQMYLEMHMVTIIISVALAKGELPRTDDDADCSGLRTVRKFSRNFSWMK</sequence>
<accession>A0A0F6Q766</accession>
<dbReference type="EMBL" id="KP706799">
    <property type="protein sequence ID" value="AKD28097.1"/>
    <property type="molecule type" value="Genomic_DNA"/>
</dbReference>
<evidence type="ECO:0000313" key="1">
    <source>
        <dbReference type="EMBL" id="AKD28097.1"/>
    </source>
</evidence>
<proteinExistence type="predicted"/>
<organism evidence="1">
    <name type="scientific">Glypta fumiferanae</name>
    <dbReference type="NCBI Taxonomy" id="389681"/>
    <lineage>
        <taxon>Eukaryota</taxon>
        <taxon>Metazoa</taxon>
        <taxon>Ecdysozoa</taxon>
        <taxon>Arthropoda</taxon>
        <taxon>Hexapoda</taxon>
        <taxon>Insecta</taxon>
        <taxon>Pterygota</taxon>
        <taxon>Neoptera</taxon>
        <taxon>Endopterygota</taxon>
        <taxon>Hymenoptera</taxon>
        <taxon>Apocrita</taxon>
        <taxon>Ichneumonoidea</taxon>
        <taxon>Ichneumonidae</taxon>
        <taxon>Banchinae</taxon>
        <taxon>Glypta</taxon>
    </lineage>
</organism>
<dbReference type="AlphaFoldDB" id="A0A0F6Q766"/>
<protein>
    <submittedName>
        <fullName evidence="1">Uncharacterized protein</fullName>
    </submittedName>
</protein>
<reference evidence="1" key="1">
    <citation type="journal article" date="2015" name="J. Virol.">
        <title>Genomic and Proteomic Analyses Indicate that Banchine and Campoplegine Polydnaviruses Have Similar, if Not Identical, Viral Ancestors.</title>
        <authorList>
            <person name="Beliveau C."/>
            <person name="Cohen A."/>
            <person name="Stewart D."/>
            <person name="Periquet G."/>
            <person name="Djoumad A."/>
            <person name="Kuhn L."/>
            <person name="Stoltz D."/>
            <person name="Volkoff A.-N."/>
            <person name="Herniou E."/>
            <person name="Drezen J.-M."/>
            <person name="Cusson M."/>
        </authorList>
    </citation>
    <scope>NUCLEOTIDE SEQUENCE</scope>
</reference>
<gene>
    <name evidence="1" type="primary">U47</name>
</gene>
<name>A0A0F6Q766_9HYME</name>